<dbReference type="SUPFAM" id="SSF51905">
    <property type="entry name" value="FAD/NAD(P)-binding domain"/>
    <property type="match status" value="1"/>
</dbReference>
<evidence type="ECO:0000259" key="1">
    <source>
        <dbReference type="Pfam" id="PF01593"/>
    </source>
</evidence>
<sequence>MRIGIVGAGVAGLATAWLLDGVHDTLVLEARESVGGNLRSAYVPDSTGAPTALELGVQEVPLHLTTVVGEFAKAVGLEDQWEEVPPGRAIVHDDAPSPRSAGVPRVTGDEAREAEGLLASHAADWERKEVPWTTTLAELVEPWDLPRHVKVQAVYALPASVFGCAPVDAQHLSARAVGPLFADPGPGADARTYRLRGGMQSLAWQLARQCPNTRIVNGAAVRRVRRFNGQFELVDSGGARHMVDAVVLALTAEAARCVVGALGGAGPLHRLLGAYDYNDLVYGVHSDPCYLPAERGEWAPMTISLHGAWAETTTWHELPDGDVFVSQLTHRETLPRASLTSTAFRLLQPTPAMLTAQSELLRLQGEGGLYFAGHITTPLDDLDSVLGSAVAVARRLAPDSPRLTPFAGAAG</sequence>
<dbReference type="Pfam" id="PF01593">
    <property type="entry name" value="Amino_oxidase"/>
    <property type="match status" value="1"/>
</dbReference>
<accession>A0ABR5J9I3</accession>
<dbReference type="EMBL" id="LGUT01000915">
    <property type="protein sequence ID" value="KOG90050.1"/>
    <property type="molecule type" value="Genomic_DNA"/>
</dbReference>
<dbReference type="Proteomes" id="UP000037020">
    <property type="component" value="Unassembled WGS sequence"/>
</dbReference>
<evidence type="ECO:0000313" key="2">
    <source>
        <dbReference type="EMBL" id="KOG90050.1"/>
    </source>
</evidence>
<reference evidence="2 3" key="1">
    <citation type="submission" date="2015-07" db="EMBL/GenBank/DDBJ databases">
        <authorList>
            <person name="Ju K.-S."/>
            <person name="Doroghazi J.R."/>
            <person name="Metcalf W.W."/>
        </authorList>
    </citation>
    <scope>NUCLEOTIDE SEQUENCE [LARGE SCALE GENOMIC DNA]</scope>
    <source>
        <strain evidence="2 3">NRRL B-3589</strain>
    </source>
</reference>
<protein>
    <recommendedName>
        <fullName evidence="1">Amine oxidase domain-containing protein</fullName>
    </recommendedName>
</protein>
<dbReference type="Gene3D" id="3.50.50.60">
    <property type="entry name" value="FAD/NAD(P)-binding domain"/>
    <property type="match status" value="1"/>
</dbReference>
<gene>
    <name evidence="2" type="ORF">ADK38_10855</name>
</gene>
<dbReference type="InterPro" id="IPR050464">
    <property type="entry name" value="Zeta_carotene_desat/Oxidored"/>
</dbReference>
<dbReference type="RefSeq" id="WP_030881966.1">
    <property type="nucleotide sequence ID" value="NZ_JBIRHZ010000005.1"/>
</dbReference>
<comment type="caution">
    <text evidence="2">The sequence shown here is derived from an EMBL/GenBank/DDBJ whole genome shotgun (WGS) entry which is preliminary data.</text>
</comment>
<proteinExistence type="predicted"/>
<organism evidence="2 3">
    <name type="scientific">Streptomyces varsoviensis</name>
    <dbReference type="NCBI Taxonomy" id="67373"/>
    <lineage>
        <taxon>Bacteria</taxon>
        <taxon>Bacillati</taxon>
        <taxon>Actinomycetota</taxon>
        <taxon>Actinomycetes</taxon>
        <taxon>Kitasatosporales</taxon>
        <taxon>Streptomycetaceae</taxon>
        <taxon>Streptomyces</taxon>
    </lineage>
</organism>
<name>A0ABR5J9I3_9ACTN</name>
<dbReference type="InterPro" id="IPR002937">
    <property type="entry name" value="Amino_oxidase"/>
</dbReference>
<evidence type="ECO:0000313" key="3">
    <source>
        <dbReference type="Proteomes" id="UP000037020"/>
    </source>
</evidence>
<dbReference type="PANTHER" id="PTHR42923">
    <property type="entry name" value="PROTOPORPHYRINOGEN OXIDASE"/>
    <property type="match status" value="1"/>
</dbReference>
<keyword evidence="3" id="KW-1185">Reference proteome</keyword>
<dbReference type="InterPro" id="IPR036188">
    <property type="entry name" value="FAD/NAD-bd_sf"/>
</dbReference>
<feature type="domain" description="Amine oxidase" evidence="1">
    <location>
        <begin position="10"/>
        <end position="256"/>
    </location>
</feature>